<dbReference type="InterPro" id="IPR023095">
    <property type="entry name" value="Ade_MeTrfase_dom_2"/>
</dbReference>
<evidence type="ECO:0000256" key="1">
    <source>
        <dbReference type="ARBA" id="ARBA00006594"/>
    </source>
</evidence>
<evidence type="ECO:0000313" key="9">
    <source>
        <dbReference type="Proteomes" id="UP000004946"/>
    </source>
</evidence>
<dbReference type="HOGENOM" id="CLU_077381_0_0_11"/>
<dbReference type="InterPro" id="IPR012327">
    <property type="entry name" value="MeTrfase_D12"/>
</dbReference>
<accession>E6K2E4</accession>
<dbReference type="GO" id="GO:0009307">
    <property type="term" value="P:DNA restriction-modification system"/>
    <property type="evidence" value="ECO:0007669"/>
    <property type="project" value="InterPro"/>
</dbReference>
<dbReference type="Proteomes" id="UP000004946">
    <property type="component" value="Chromosome"/>
</dbReference>
<dbReference type="NCBIfam" id="TIGR00571">
    <property type="entry name" value="dam"/>
    <property type="match status" value="1"/>
</dbReference>
<reference evidence="8 9" key="1">
    <citation type="submission" date="2010-12" db="EMBL/GenBank/DDBJ databases">
        <authorList>
            <person name="Muzny D."/>
            <person name="Qin X."/>
            <person name="Buhay C."/>
            <person name="Dugan-Rocha S."/>
            <person name="Ding Y."/>
            <person name="Chen G."/>
            <person name="Hawes A."/>
            <person name="Holder M."/>
            <person name="Jhangiani S."/>
            <person name="Johnson A."/>
            <person name="Khan Z."/>
            <person name="Li Z."/>
            <person name="Liu W."/>
            <person name="Liu X."/>
            <person name="Perez L."/>
            <person name="Shen H."/>
            <person name="Wang Q."/>
            <person name="Watt J."/>
            <person name="Xi L."/>
            <person name="Xin Y."/>
            <person name="Zhou J."/>
            <person name="Deng J."/>
            <person name="Jiang H."/>
            <person name="Liu Y."/>
            <person name="Qu J."/>
            <person name="Song X.-Z."/>
            <person name="Zhang L."/>
            <person name="Villasana D."/>
            <person name="Johnson A."/>
            <person name="Liu J."/>
            <person name="Liyanage D."/>
            <person name="Lorensuhewa L."/>
            <person name="Robinson T."/>
            <person name="Song A."/>
            <person name="Song B.-B."/>
            <person name="Dinh H."/>
            <person name="Thornton R."/>
            <person name="Coyle M."/>
            <person name="Francisco L."/>
            <person name="Jackson L."/>
            <person name="Javaid M."/>
            <person name="Korchina V."/>
            <person name="Kovar C."/>
            <person name="Mata R."/>
            <person name="Mathew T."/>
            <person name="Ngo R."/>
            <person name="Nguyen L."/>
            <person name="Nguyen N."/>
            <person name="Okwuonu G."/>
            <person name="Ongeri F."/>
            <person name="Pham C."/>
            <person name="Simmons D."/>
            <person name="Wilczek-Boney K."/>
            <person name="Hale W."/>
            <person name="Jakkamsetti A."/>
            <person name="Pham P."/>
            <person name="Ruth R."/>
            <person name="San Lucas F."/>
            <person name="Warren J."/>
            <person name="Zhang J."/>
            <person name="Zhao Z."/>
            <person name="Zhou C."/>
            <person name="Zhu D."/>
            <person name="Lee S."/>
            <person name="Bess C."/>
            <person name="Blankenburg K."/>
            <person name="Forbes L."/>
            <person name="Fu Q."/>
            <person name="Gubbala S."/>
            <person name="Hirani K."/>
            <person name="Jayaseelan J.C."/>
            <person name="Lara F."/>
            <person name="Munidasa M."/>
            <person name="Palculict T."/>
            <person name="Patil S."/>
            <person name="Pu L.-L."/>
            <person name="Saada N."/>
            <person name="Tang L."/>
            <person name="Weissenberger G."/>
            <person name="Zhu Y."/>
            <person name="Hemphill L."/>
            <person name="Shang Y."/>
            <person name="Youmans B."/>
            <person name="Ayvaz T."/>
            <person name="Ross M."/>
            <person name="Santibanez J."/>
            <person name="Aqrawi P."/>
            <person name="Gross S."/>
            <person name="Joshi V."/>
            <person name="Fowler G."/>
            <person name="Nazareth L."/>
            <person name="Reid J."/>
            <person name="Worley K."/>
            <person name="Petrosino J."/>
            <person name="Highlander S."/>
            <person name="Gibbs R."/>
        </authorList>
    </citation>
    <scope>NUCLEOTIDE SEQUENCE [LARGE SCALE GENOMIC DNA]</scope>
    <source>
        <strain evidence="8 9">DSM 10105</strain>
    </source>
</reference>
<gene>
    <name evidence="8" type="primary">dam</name>
    <name evidence="8" type="ORF">HMPREF0620_1617</name>
</gene>
<evidence type="ECO:0000256" key="5">
    <source>
        <dbReference type="ARBA" id="ARBA00022691"/>
    </source>
</evidence>
<evidence type="ECO:0000256" key="7">
    <source>
        <dbReference type="RuleBase" id="RU361257"/>
    </source>
</evidence>
<dbReference type="SUPFAM" id="SSF53335">
    <property type="entry name" value="S-adenosyl-L-methionine-dependent methyltransferases"/>
    <property type="match status" value="1"/>
</dbReference>
<comment type="similarity">
    <text evidence="1 7">Belongs to the N(4)/N(6)-methyltransferase family.</text>
</comment>
<sequence length="294" mass="34024">MINSFLNYTGSKYRILDQILPAFPDKCRTFIDLFGGSGVVTINYPHAQNYVFNDINKPLIDLFEYIQTNSPNNVELEIDSIIREFELTNTFKMGYTFYGASSKEGLANINRIGYSRLRNYYNSLIDTSQKPLYLYALILFAFNNQIRFNSHGDFNVPVGKRDFNKNMRTKLQNFSKAWQKISPQLKSEDFRNIKPSSGDLIYADPPYLITTAAYNENGGWTDKDDLELMQYLDKANQSGVAFILSNVFEHKGKRNQRLIDWASQYRVTDLSNSFNNSNYHTNRGKSREVMVTNQ</sequence>
<dbReference type="GO" id="GO:0043565">
    <property type="term" value="F:sequence-specific DNA binding"/>
    <property type="evidence" value="ECO:0007669"/>
    <property type="project" value="TreeGrafter"/>
</dbReference>
<dbReference type="GO" id="GO:0032259">
    <property type="term" value="P:methylation"/>
    <property type="evidence" value="ECO:0007669"/>
    <property type="project" value="UniProtKB-KW"/>
</dbReference>
<keyword evidence="5 7" id="KW-0949">S-adenosyl-L-methionine</keyword>
<keyword evidence="4 7" id="KW-0808">Transferase</keyword>
<evidence type="ECO:0000256" key="2">
    <source>
        <dbReference type="ARBA" id="ARBA00011900"/>
    </source>
</evidence>
<dbReference type="Gene3D" id="3.40.50.150">
    <property type="entry name" value="Vaccinia Virus protein VP39"/>
    <property type="match status" value="1"/>
</dbReference>
<dbReference type="InterPro" id="IPR002052">
    <property type="entry name" value="DNA_methylase_N6_adenine_CS"/>
</dbReference>
<dbReference type="Pfam" id="PF02086">
    <property type="entry name" value="MethyltransfD12"/>
    <property type="match status" value="1"/>
</dbReference>
<dbReference type="Gene3D" id="1.10.1020.10">
    <property type="entry name" value="Adenine-specific Methyltransferase, Domain 2"/>
    <property type="match status" value="1"/>
</dbReference>
<dbReference type="eggNOG" id="COG0338">
    <property type="taxonomic scope" value="Bacteria"/>
</dbReference>
<dbReference type="PANTHER" id="PTHR30481">
    <property type="entry name" value="DNA ADENINE METHYLASE"/>
    <property type="match status" value="1"/>
</dbReference>
<evidence type="ECO:0000256" key="4">
    <source>
        <dbReference type="ARBA" id="ARBA00022679"/>
    </source>
</evidence>
<dbReference type="AlphaFoldDB" id="E6K2E4"/>
<proteinExistence type="inferred from homology"/>
<dbReference type="GO" id="GO:0006298">
    <property type="term" value="P:mismatch repair"/>
    <property type="evidence" value="ECO:0007669"/>
    <property type="project" value="TreeGrafter"/>
</dbReference>
<dbReference type="PANTHER" id="PTHR30481:SF3">
    <property type="entry name" value="DNA ADENINE METHYLASE"/>
    <property type="match status" value="1"/>
</dbReference>
<dbReference type="GO" id="GO:0009007">
    <property type="term" value="F:site-specific DNA-methyltransferase (adenine-specific) activity"/>
    <property type="evidence" value="ECO:0007669"/>
    <property type="project" value="UniProtKB-UniRule"/>
</dbReference>
<dbReference type="InterPro" id="IPR012263">
    <property type="entry name" value="M_m6A_EcoRV"/>
</dbReference>
<keyword evidence="3 7" id="KW-0489">Methyltransferase</keyword>
<protein>
    <recommendedName>
        <fullName evidence="2 7">Site-specific DNA-methyltransferase (adenine-specific)</fullName>
        <ecNumber evidence="2 7">2.1.1.72</ecNumber>
    </recommendedName>
</protein>
<dbReference type="RefSeq" id="WP_006290804.1">
    <property type="nucleotide sequence ID" value="NZ_AP012333.1"/>
</dbReference>
<comment type="catalytic activity">
    <reaction evidence="6 7">
        <text>a 2'-deoxyadenosine in DNA + S-adenosyl-L-methionine = an N(6)-methyl-2'-deoxyadenosine in DNA + S-adenosyl-L-homocysteine + H(+)</text>
        <dbReference type="Rhea" id="RHEA:15197"/>
        <dbReference type="Rhea" id="RHEA-COMP:12418"/>
        <dbReference type="Rhea" id="RHEA-COMP:12419"/>
        <dbReference type="ChEBI" id="CHEBI:15378"/>
        <dbReference type="ChEBI" id="CHEBI:57856"/>
        <dbReference type="ChEBI" id="CHEBI:59789"/>
        <dbReference type="ChEBI" id="CHEBI:90615"/>
        <dbReference type="ChEBI" id="CHEBI:90616"/>
        <dbReference type="EC" id="2.1.1.72"/>
    </reaction>
</comment>
<name>E6K2E4_PARDN</name>
<dbReference type="PRINTS" id="PR00505">
    <property type="entry name" value="D12N6MTFRASE"/>
</dbReference>
<evidence type="ECO:0000256" key="3">
    <source>
        <dbReference type="ARBA" id="ARBA00022603"/>
    </source>
</evidence>
<dbReference type="GO" id="GO:1904047">
    <property type="term" value="F:S-adenosyl-L-methionine binding"/>
    <property type="evidence" value="ECO:0007669"/>
    <property type="project" value="TreeGrafter"/>
</dbReference>
<evidence type="ECO:0000313" key="8">
    <source>
        <dbReference type="EMBL" id="EFT82932.1"/>
    </source>
</evidence>
<dbReference type="PATRIC" id="fig|864564.6.peg.83"/>
<organism evidence="8 9">
    <name type="scientific">Parascardovia denticolens DSM 10105 = JCM 12538</name>
    <dbReference type="NCBI Taxonomy" id="864564"/>
    <lineage>
        <taxon>Bacteria</taxon>
        <taxon>Bacillati</taxon>
        <taxon>Actinomycetota</taxon>
        <taxon>Actinomycetes</taxon>
        <taxon>Bifidobacteriales</taxon>
        <taxon>Bifidobacteriaceae</taxon>
        <taxon>Parascardovia</taxon>
    </lineage>
</organism>
<dbReference type="EC" id="2.1.1.72" evidence="2 7"/>
<dbReference type="InterPro" id="IPR029063">
    <property type="entry name" value="SAM-dependent_MTases_sf"/>
</dbReference>
<comment type="caution">
    <text evidence="8">The sequence shown here is derived from an EMBL/GenBank/DDBJ whole genome shotgun (WGS) entry which is preliminary data.</text>
</comment>
<dbReference type="PIRSF" id="PIRSF000398">
    <property type="entry name" value="M_m6A_EcoRV"/>
    <property type="match status" value="1"/>
</dbReference>
<dbReference type="EMBL" id="AEON01000002">
    <property type="protein sequence ID" value="EFT82932.1"/>
    <property type="molecule type" value="Genomic_DNA"/>
</dbReference>
<evidence type="ECO:0000256" key="6">
    <source>
        <dbReference type="ARBA" id="ARBA00047942"/>
    </source>
</evidence>
<keyword evidence="9" id="KW-1185">Reference proteome</keyword>
<dbReference type="PROSITE" id="PS00092">
    <property type="entry name" value="N6_MTASE"/>
    <property type="match status" value="1"/>
</dbReference>
<dbReference type="KEGG" id="pdo:PSDT_0074"/>